<dbReference type="InterPro" id="IPR007219">
    <property type="entry name" value="XnlR_reg_dom"/>
</dbReference>
<dbReference type="PANTHER" id="PTHR40626">
    <property type="entry name" value="MIP31509P"/>
    <property type="match status" value="1"/>
</dbReference>
<evidence type="ECO:0000256" key="4">
    <source>
        <dbReference type="ARBA" id="ARBA00022771"/>
    </source>
</evidence>
<keyword evidence="5" id="KW-0862">Zinc</keyword>
<evidence type="ECO:0000256" key="8">
    <source>
        <dbReference type="SAM" id="MobiDB-lite"/>
    </source>
</evidence>
<dbReference type="Pfam" id="PF04082">
    <property type="entry name" value="Fungal_trans"/>
    <property type="match status" value="1"/>
</dbReference>
<feature type="domain" description="C2H2-type" evidence="9">
    <location>
        <begin position="36"/>
        <end position="55"/>
    </location>
</feature>
<keyword evidence="11" id="KW-1185">Reference proteome</keyword>
<dbReference type="GO" id="GO:0000978">
    <property type="term" value="F:RNA polymerase II cis-regulatory region sequence-specific DNA binding"/>
    <property type="evidence" value="ECO:0007669"/>
    <property type="project" value="InterPro"/>
</dbReference>
<dbReference type="SUPFAM" id="SSF57667">
    <property type="entry name" value="beta-beta-alpha zinc fingers"/>
    <property type="match status" value="1"/>
</dbReference>
<dbReference type="PANTHER" id="PTHR40626:SF8">
    <property type="entry name" value="C2H2 FINGER DOMAIN TRANSCRIPTION FACTOR (EUROFUNG)-RELATED"/>
    <property type="match status" value="1"/>
</dbReference>
<dbReference type="InterPro" id="IPR036236">
    <property type="entry name" value="Znf_C2H2_sf"/>
</dbReference>
<evidence type="ECO:0000313" key="10">
    <source>
        <dbReference type="EMBL" id="KAJ9606079.1"/>
    </source>
</evidence>
<dbReference type="AlphaFoldDB" id="A0AA38X3C5"/>
<evidence type="ECO:0000313" key="11">
    <source>
        <dbReference type="Proteomes" id="UP001172673"/>
    </source>
</evidence>
<dbReference type="GO" id="GO:0008270">
    <property type="term" value="F:zinc ion binding"/>
    <property type="evidence" value="ECO:0007669"/>
    <property type="project" value="UniProtKB-KW"/>
</dbReference>
<reference evidence="10" key="1">
    <citation type="submission" date="2022-10" db="EMBL/GenBank/DDBJ databases">
        <title>Culturing micro-colonial fungi from biological soil crusts in the Mojave desert and describing Neophaeococcomyces mojavensis, and introducing the new genera and species Taxawa tesnikishii.</title>
        <authorList>
            <person name="Kurbessoian T."/>
            <person name="Stajich J.E."/>
        </authorList>
    </citation>
    <scope>NUCLEOTIDE SEQUENCE</scope>
    <source>
        <strain evidence="10">TK_41</strain>
    </source>
</reference>
<evidence type="ECO:0000256" key="6">
    <source>
        <dbReference type="ARBA" id="ARBA00023242"/>
    </source>
</evidence>
<name>A0AA38X3C5_9EURO</name>
<dbReference type="EMBL" id="JAPDRK010000014">
    <property type="protein sequence ID" value="KAJ9606079.1"/>
    <property type="molecule type" value="Genomic_DNA"/>
</dbReference>
<dbReference type="InterPro" id="IPR013087">
    <property type="entry name" value="Znf_C2H2_type"/>
</dbReference>
<dbReference type="PROSITE" id="PS50157">
    <property type="entry name" value="ZINC_FINGER_C2H2_2"/>
    <property type="match status" value="1"/>
</dbReference>
<keyword evidence="6" id="KW-0539">Nucleus</keyword>
<dbReference type="CDD" id="cd12148">
    <property type="entry name" value="fungal_TF_MHR"/>
    <property type="match status" value="1"/>
</dbReference>
<dbReference type="GO" id="GO:0005634">
    <property type="term" value="C:nucleus"/>
    <property type="evidence" value="ECO:0007669"/>
    <property type="project" value="UniProtKB-SubCell"/>
</dbReference>
<dbReference type="InterPro" id="IPR051059">
    <property type="entry name" value="VerF-like"/>
</dbReference>
<gene>
    <name evidence="10" type="ORF">H2200_009040</name>
</gene>
<keyword evidence="3" id="KW-0677">Repeat</keyword>
<sequence length="625" mass="70301">MDGFHDLIRNQALLSSACVKQSATPAPASATPEKRYRCTTCGQGFSRAEHLKRHQTRLIDKFGPVGDRVSIQALLNGGTDTFTETFNLPPSDHRKASLHFHQQHEEAEDENDSTHVKSEDDSPLTFDYAAMFDMPVGIDDQYLDFWTGPFGLMPSPSYTDLQLDLYDPAMVSPEVQLGSTPSTTTQPSSDQAQYVSALTMAIYNKLWCLALDEKARQELTACLNFLLTGEKIRKFISLYFRNWHLNCPILHKPSFDPAQIPVSLVISVVFIGAMYSKDQTERLAAKKLVDVAELVVFDSEIFSFEIEVTRTIQGNSTTTTVDSDREWDVFQELQAGYLMVIAQYWGGSLGSKRRAMQSRLGDVINVARSMQLHHARHQPSDRISEIIWLQKETKIRTISVIALLDCAMRIYSNYPCRITLAELDNDLPCKEAIFSSRHPFMQDESIFAPRLTMSQAFALLFDGKSKLPNSSVASVHSSHSDEAEVGAAEGADPNCDLTIFDLFILIHFLYTYVHSCVMTMSLNLPTTNFGPGSKSSSLAMGQITHQIKGALERWRQLWEMIRSQTQEKSLKAEGMYRNAFKFWVLLQFILAKDEAVDVITSMEVNCDDALTKLKVLFQSDNEPEG</sequence>
<accession>A0AA38X3C5</accession>
<dbReference type="GO" id="GO:0000785">
    <property type="term" value="C:chromatin"/>
    <property type="evidence" value="ECO:0007669"/>
    <property type="project" value="TreeGrafter"/>
</dbReference>
<evidence type="ECO:0000256" key="2">
    <source>
        <dbReference type="ARBA" id="ARBA00022723"/>
    </source>
</evidence>
<protein>
    <recommendedName>
        <fullName evidence="9">C2H2-type domain-containing protein</fullName>
    </recommendedName>
</protein>
<evidence type="ECO:0000256" key="1">
    <source>
        <dbReference type="ARBA" id="ARBA00004123"/>
    </source>
</evidence>
<dbReference type="Gene3D" id="3.30.160.60">
    <property type="entry name" value="Classic Zinc Finger"/>
    <property type="match status" value="1"/>
</dbReference>
<comment type="caution">
    <text evidence="10">The sequence shown here is derived from an EMBL/GenBank/DDBJ whole genome shotgun (WGS) entry which is preliminary data.</text>
</comment>
<proteinExistence type="predicted"/>
<keyword evidence="4 7" id="KW-0863">Zinc-finger</keyword>
<dbReference type="FunFam" id="3.30.160.60:FF:000100">
    <property type="entry name" value="Zinc finger 45-like"/>
    <property type="match status" value="1"/>
</dbReference>
<evidence type="ECO:0000256" key="7">
    <source>
        <dbReference type="PROSITE-ProRule" id="PRU00042"/>
    </source>
</evidence>
<comment type="subcellular location">
    <subcellularLocation>
        <location evidence="1">Nucleus</location>
    </subcellularLocation>
</comment>
<keyword evidence="2" id="KW-0479">Metal-binding</keyword>
<evidence type="ECO:0000259" key="9">
    <source>
        <dbReference type="PROSITE" id="PS50157"/>
    </source>
</evidence>
<dbReference type="GO" id="GO:0000981">
    <property type="term" value="F:DNA-binding transcription factor activity, RNA polymerase II-specific"/>
    <property type="evidence" value="ECO:0007669"/>
    <property type="project" value="InterPro"/>
</dbReference>
<organism evidence="10 11">
    <name type="scientific">Cladophialophora chaetospira</name>
    <dbReference type="NCBI Taxonomy" id="386627"/>
    <lineage>
        <taxon>Eukaryota</taxon>
        <taxon>Fungi</taxon>
        <taxon>Dikarya</taxon>
        <taxon>Ascomycota</taxon>
        <taxon>Pezizomycotina</taxon>
        <taxon>Eurotiomycetes</taxon>
        <taxon>Chaetothyriomycetidae</taxon>
        <taxon>Chaetothyriales</taxon>
        <taxon>Herpotrichiellaceae</taxon>
        <taxon>Cladophialophora</taxon>
    </lineage>
</organism>
<evidence type="ECO:0000256" key="5">
    <source>
        <dbReference type="ARBA" id="ARBA00022833"/>
    </source>
</evidence>
<feature type="region of interest" description="Disordered" evidence="8">
    <location>
        <begin position="94"/>
        <end position="120"/>
    </location>
</feature>
<dbReference type="GO" id="GO:0006351">
    <property type="term" value="P:DNA-templated transcription"/>
    <property type="evidence" value="ECO:0007669"/>
    <property type="project" value="InterPro"/>
</dbReference>
<evidence type="ECO:0000256" key="3">
    <source>
        <dbReference type="ARBA" id="ARBA00022737"/>
    </source>
</evidence>
<dbReference type="Proteomes" id="UP001172673">
    <property type="component" value="Unassembled WGS sequence"/>
</dbReference>